<dbReference type="SUPFAM" id="SSF57667">
    <property type="entry name" value="beta-beta-alpha zinc fingers"/>
    <property type="match status" value="1"/>
</dbReference>
<evidence type="ECO:0000256" key="3">
    <source>
        <dbReference type="ARBA" id="ARBA00022771"/>
    </source>
</evidence>
<accession>A0A8H2VLB5</accession>
<keyword evidence="3 8" id="KW-0863">Zinc-finger</keyword>
<feature type="domain" description="C2H2-type" evidence="10">
    <location>
        <begin position="323"/>
        <end position="350"/>
    </location>
</feature>
<dbReference type="InterPro" id="IPR051061">
    <property type="entry name" value="Zinc_finger_trans_reg"/>
</dbReference>
<feature type="compositionally biased region" description="Polar residues" evidence="9">
    <location>
        <begin position="13"/>
        <end position="24"/>
    </location>
</feature>
<evidence type="ECO:0000259" key="10">
    <source>
        <dbReference type="PROSITE" id="PS50157"/>
    </source>
</evidence>
<keyword evidence="6" id="KW-0804">Transcription</keyword>
<evidence type="ECO:0000256" key="5">
    <source>
        <dbReference type="ARBA" id="ARBA00023015"/>
    </source>
</evidence>
<evidence type="ECO:0000256" key="8">
    <source>
        <dbReference type="PROSITE-ProRule" id="PRU00042"/>
    </source>
</evidence>
<evidence type="ECO:0000313" key="11">
    <source>
        <dbReference type="EMBL" id="CAD6439815.1"/>
    </source>
</evidence>
<dbReference type="AlphaFoldDB" id="A0A8H2VLB5"/>
<dbReference type="InterPro" id="IPR036236">
    <property type="entry name" value="Znf_C2H2_sf"/>
</dbReference>
<feature type="region of interest" description="Disordered" evidence="9">
    <location>
        <begin position="5"/>
        <end position="24"/>
    </location>
</feature>
<feature type="domain" description="C2H2-type" evidence="10">
    <location>
        <begin position="292"/>
        <end position="316"/>
    </location>
</feature>
<dbReference type="GO" id="GO:0005634">
    <property type="term" value="C:nucleus"/>
    <property type="evidence" value="ECO:0007669"/>
    <property type="project" value="UniProtKB-SubCell"/>
</dbReference>
<feature type="compositionally biased region" description="Basic and acidic residues" evidence="9">
    <location>
        <begin position="346"/>
        <end position="369"/>
    </location>
</feature>
<gene>
    <name evidence="11" type="ORF">SCLTRI_LOCUS456</name>
</gene>
<keyword evidence="4" id="KW-0862">Zinc</keyword>
<name>A0A8H2VLB5_9HELO</name>
<evidence type="ECO:0000313" key="12">
    <source>
        <dbReference type="Proteomes" id="UP000624404"/>
    </source>
</evidence>
<dbReference type="Proteomes" id="UP000624404">
    <property type="component" value="Unassembled WGS sequence"/>
</dbReference>
<dbReference type="InterPro" id="IPR013087">
    <property type="entry name" value="Znf_C2H2_type"/>
</dbReference>
<comment type="subcellular location">
    <subcellularLocation>
        <location evidence="1">Nucleus</location>
    </subcellularLocation>
</comment>
<dbReference type="Pfam" id="PF00096">
    <property type="entry name" value="zf-C2H2"/>
    <property type="match status" value="2"/>
</dbReference>
<evidence type="ECO:0000256" key="6">
    <source>
        <dbReference type="ARBA" id="ARBA00023163"/>
    </source>
</evidence>
<dbReference type="SMART" id="SM00355">
    <property type="entry name" value="ZnF_C2H2"/>
    <property type="match status" value="2"/>
</dbReference>
<organism evidence="11 12">
    <name type="scientific">Sclerotinia trifoliorum</name>
    <dbReference type="NCBI Taxonomy" id="28548"/>
    <lineage>
        <taxon>Eukaryota</taxon>
        <taxon>Fungi</taxon>
        <taxon>Dikarya</taxon>
        <taxon>Ascomycota</taxon>
        <taxon>Pezizomycotina</taxon>
        <taxon>Leotiomycetes</taxon>
        <taxon>Helotiales</taxon>
        <taxon>Sclerotiniaceae</taxon>
        <taxon>Sclerotinia</taxon>
    </lineage>
</organism>
<evidence type="ECO:0000256" key="1">
    <source>
        <dbReference type="ARBA" id="ARBA00004123"/>
    </source>
</evidence>
<evidence type="ECO:0000256" key="4">
    <source>
        <dbReference type="ARBA" id="ARBA00022833"/>
    </source>
</evidence>
<comment type="caution">
    <text evidence="11">The sequence shown here is derived from an EMBL/GenBank/DDBJ whole genome shotgun (WGS) entry which is preliminary data.</text>
</comment>
<keyword evidence="2" id="KW-0479">Metal-binding</keyword>
<dbReference type="GO" id="GO:0006357">
    <property type="term" value="P:regulation of transcription by RNA polymerase II"/>
    <property type="evidence" value="ECO:0007669"/>
    <property type="project" value="TreeGrafter"/>
</dbReference>
<keyword evidence="5" id="KW-0805">Transcription regulation</keyword>
<evidence type="ECO:0000256" key="7">
    <source>
        <dbReference type="ARBA" id="ARBA00023242"/>
    </source>
</evidence>
<dbReference type="Gene3D" id="3.30.160.60">
    <property type="entry name" value="Classic Zinc Finger"/>
    <property type="match status" value="2"/>
</dbReference>
<protein>
    <submittedName>
        <fullName evidence="11">6540bd9e-f96e-4087-915a-d90140d65a28</fullName>
    </submittedName>
</protein>
<evidence type="ECO:0000256" key="2">
    <source>
        <dbReference type="ARBA" id="ARBA00022723"/>
    </source>
</evidence>
<keyword evidence="12" id="KW-1185">Reference proteome</keyword>
<dbReference type="GO" id="GO:0008270">
    <property type="term" value="F:zinc ion binding"/>
    <property type="evidence" value="ECO:0007669"/>
    <property type="project" value="UniProtKB-KW"/>
</dbReference>
<dbReference type="PANTHER" id="PTHR46179">
    <property type="entry name" value="ZINC FINGER PROTEIN"/>
    <property type="match status" value="1"/>
</dbReference>
<dbReference type="PROSITE" id="PS00028">
    <property type="entry name" value="ZINC_FINGER_C2H2_1"/>
    <property type="match status" value="2"/>
</dbReference>
<keyword evidence="7" id="KW-0539">Nucleus</keyword>
<dbReference type="OrthoDB" id="654211at2759"/>
<dbReference type="EMBL" id="CAJHIA010000002">
    <property type="protein sequence ID" value="CAD6439815.1"/>
    <property type="molecule type" value="Genomic_DNA"/>
</dbReference>
<proteinExistence type="predicted"/>
<dbReference type="PROSITE" id="PS50157">
    <property type="entry name" value="ZINC_FINGER_C2H2_2"/>
    <property type="match status" value="2"/>
</dbReference>
<reference evidence="11" key="1">
    <citation type="submission" date="2020-10" db="EMBL/GenBank/DDBJ databases">
        <authorList>
            <person name="Kusch S."/>
        </authorList>
    </citation>
    <scope>NUCLEOTIDE SEQUENCE</scope>
    <source>
        <strain evidence="11">SwB9</strain>
    </source>
</reference>
<evidence type="ECO:0000256" key="9">
    <source>
        <dbReference type="SAM" id="MobiDB-lite"/>
    </source>
</evidence>
<dbReference type="PANTHER" id="PTHR46179:SF13">
    <property type="entry name" value="C2H2-TYPE DOMAIN-CONTAINING PROTEIN"/>
    <property type="match status" value="1"/>
</dbReference>
<sequence length="398" mass="44529">MLVCENRRDSYPVNPTTSTLTPSASDSYMESVHSSWDITLQLQPGTPPNSTTRRTSFDETVKMEDLSFHSHHGLPERYENTNVNSFCDMSAMTQDMLTGFQESNMFFGVDDGKVLAEANPTFTFNSFQGYATAAFGSFDSQCPSSDIPSLMDDLYSPTATSESSTAMDFVDPTQTTLIDTFADFRSSPIGPLTPIKLGTPSSDFNAQSSYNNSPAGTFTTGYLPTPSNYQDLRHDSISPVRQQNLRRPYFESPQSTAALQRIQAATPTRAAARRKIKREPTVSIRVENSAKLQCTHAGCDRKFQRQEHLKRHEQTHDPLARKYPCPFCEKKFGRTDNLRSHIVLHGKEDRKAARTPFHPDARRMSESLKKKSRKTKGLDAKSPPVRTSLPVRTKLNGC</sequence>
<feature type="region of interest" description="Disordered" evidence="9">
    <location>
        <begin position="346"/>
        <end position="398"/>
    </location>
</feature>